<dbReference type="PATRIC" id="fig|1115809.3.peg.1175"/>
<reference evidence="2 3" key="1">
    <citation type="submission" date="2013-08" db="EMBL/GenBank/DDBJ databases">
        <authorList>
            <person name="Durkin A.S."/>
            <person name="Haft D.R."/>
            <person name="McCorrison J."/>
            <person name="Torralba M."/>
            <person name="Gillis M."/>
            <person name="Haft D.H."/>
            <person name="Methe B."/>
            <person name="Sutton G."/>
            <person name="Nelson K.E."/>
        </authorList>
    </citation>
    <scope>NUCLEOTIDE SEQUENCE [LARGE SCALE GENOMIC DNA]</scope>
    <source>
        <strain evidence="2 3">F0067</strain>
    </source>
</reference>
<evidence type="ECO:0000313" key="2">
    <source>
        <dbReference type="EMBL" id="ERK39506.1"/>
    </source>
</evidence>
<evidence type="ECO:0000313" key="3">
    <source>
        <dbReference type="Proteomes" id="UP000016648"/>
    </source>
</evidence>
<dbReference type="GO" id="GO:0016758">
    <property type="term" value="F:hexosyltransferase activity"/>
    <property type="evidence" value="ECO:0007669"/>
    <property type="project" value="UniProtKB-ARBA"/>
</dbReference>
<dbReference type="Gene3D" id="3.90.550.10">
    <property type="entry name" value="Spore Coat Polysaccharide Biosynthesis Protein SpsA, Chain A"/>
    <property type="match status" value="1"/>
</dbReference>
<dbReference type="RefSeq" id="WP_021589530.1">
    <property type="nucleotide sequence ID" value="NZ_AWEY01000019.1"/>
</dbReference>
<dbReference type="EMBL" id="AWEY01000019">
    <property type="protein sequence ID" value="ERK39506.1"/>
    <property type="molecule type" value="Genomic_DNA"/>
</dbReference>
<accession>U2P5V0</accession>
<keyword evidence="3" id="KW-1185">Reference proteome</keyword>
<dbReference type="SUPFAM" id="SSF53448">
    <property type="entry name" value="Nucleotide-diphospho-sugar transferases"/>
    <property type="match status" value="1"/>
</dbReference>
<dbReference type="PANTHER" id="PTHR22916:SF3">
    <property type="entry name" value="UDP-GLCNAC:BETAGAL BETA-1,3-N-ACETYLGLUCOSAMINYLTRANSFERASE-LIKE PROTEIN 1"/>
    <property type="match status" value="1"/>
</dbReference>
<gene>
    <name evidence="2" type="ORF">HMPREF9135_2444</name>
</gene>
<dbReference type="PANTHER" id="PTHR22916">
    <property type="entry name" value="GLYCOSYLTRANSFERASE"/>
    <property type="match status" value="1"/>
</dbReference>
<dbReference type="Pfam" id="PF00535">
    <property type="entry name" value="Glycos_transf_2"/>
    <property type="match status" value="1"/>
</dbReference>
<proteinExistence type="predicted"/>
<feature type="domain" description="Glycosyltransferase 2-like" evidence="1">
    <location>
        <begin position="17"/>
        <end position="127"/>
    </location>
</feature>
<keyword evidence="2" id="KW-0808">Transferase</keyword>
<name>U2P5V0_9BACT</name>
<dbReference type="InterPro" id="IPR001173">
    <property type="entry name" value="Glyco_trans_2-like"/>
</dbReference>
<dbReference type="EC" id="2.4.-.-" evidence="2"/>
<dbReference type="Proteomes" id="UP000016648">
    <property type="component" value="Unassembled WGS sequence"/>
</dbReference>
<dbReference type="InterPro" id="IPR029044">
    <property type="entry name" value="Nucleotide-diphossugar_trans"/>
</dbReference>
<comment type="caution">
    <text evidence="2">The sequence shown here is derived from an EMBL/GenBank/DDBJ whole genome shotgun (WGS) entry which is preliminary data.</text>
</comment>
<protein>
    <submittedName>
        <fullName evidence="2">Glycosyltransferase, group 2 family protein</fullName>
        <ecNumber evidence="2">2.4.-.-</ecNumber>
    </submittedName>
</protein>
<sequence>MQTESVLSQNGESFKVSFIIPYYNEPTTILKECVESILKLRLSPEEREIIIVDDGSDISPLDDLMEFQDLLIYIRCKNKGTSAARNLGMKVASGKYIQFIDADDYLIPVAYDHCVQIAKRTDADMVRFEPTDNEASDYALDMNGPVSGSEYMKSFNLKASVCSYLVKRVLGCSLFFSEELTYAEDEEYTTKLLLSTKEVYYTEAKAYYYRQRNGSLTHKTDKMSKIQRLNNSVEVIRRLCDLSTTLPNVESEALERRVAQLSMDYLYNVIRLTHSGKHLEQAINNLKEHGLFPLPEKNYTTKYVVFRKALKSKLGKAFLLAAIR</sequence>
<dbReference type="CDD" id="cd00761">
    <property type="entry name" value="Glyco_tranf_GTA_type"/>
    <property type="match status" value="1"/>
</dbReference>
<organism evidence="2 3">
    <name type="scientific">Segatella baroniae F0067</name>
    <dbReference type="NCBI Taxonomy" id="1115809"/>
    <lineage>
        <taxon>Bacteria</taxon>
        <taxon>Pseudomonadati</taxon>
        <taxon>Bacteroidota</taxon>
        <taxon>Bacteroidia</taxon>
        <taxon>Bacteroidales</taxon>
        <taxon>Prevotellaceae</taxon>
        <taxon>Segatella</taxon>
    </lineage>
</organism>
<dbReference type="AlphaFoldDB" id="U2P5V0"/>
<keyword evidence="2" id="KW-0328">Glycosyltransferase</keyword>
<evidence type="ECO:0000259" key="1">
    <source>
        <dbReference type="Pfam" id="PF00535"/>
    </source>
</evidence>